<name>A0A0B7BMN0_9EUPU</name>
<evidence type="ECO:0000313" key="1">
    <source>
        <dbReference type="EMBL" id="CEK94213.1"/>
    </source>
</evidence>
<dbReference type="EMBL" id="HACG01047348">
    <property type="protein sequence ID" value="CEK94213.1"/>
    <property type="molecule type" value="Transcribed_RNA"/>
</dbReference>
<gene>
    <name evidence="1" type="primary">ORF199684</name>
</gene>
<organism evidence="1">
    <name type="scientific">Arion vulgaris</name>
    <dbReference type="NCBI Taxonomy" id="1028688"/>
    <lineage>
        <taxon>Eukaryota</taxon>
        <taxon>Metazoa</taxon>
        <taxon>Spiralia</taxon>
        <taxon>Lophotrochozoa</taxon>
        <taxon>Mollusca</taxon>
        <taxon>Gastropoda</taxon>
        <taxon>Heterobranchia</taxon>
        <taxon>Euthyneura</taxon>
        <taxon>Panpulmonata</taxon>
        <taxon>Eupulmonata</taxon>
        <taxon>Stylommatophora</taxon>
        <taxon>Helicina</taxon>
        <taxon>Arionoidea</taxon>
        <taxon>Arionidae</taxon>
        <taxon>Arion</taxon>
    </lineage>
</organism>
<sequence>MEPILMNGSESWTISEQKIRSLEAPETCFYKRMLKTPSTAKKTNDEVLNQACTQRN</sequence>
<feature type="non-terminal residue" evidence="1">
    <location>
        <position position="56"/>
    </location>
</feature>
<dbReference type="AlphaFoldDB" id="A0A0B7BMN0"/>
<reference evidence="1" key="1">
    <citation type="submission" date="2014-12" db="EMBL/GenBank/DDBJ databases">
        <title>Insight into the proteome of Arion vulgaris.</title>
        <authorList>
            <person name="Aradska J."/>
            <person name="Bulat T."/>
            <person name="Smidak R."/>
            <person name="Sarate P."/>
            <person name="Gangsoo J."/>
            <person name="Sialana F."/>
            <person name="Bilban M."/>
            <person name="Lubec G."/>
        </authorList>
    </citation>
    <scope>NUCLEOTIDE SEQUENCE</scope>
    <source>
        <tissue evidence="1">Skin</tissue>
    </source>
</reference>
<protein>
    <submittedName>
        <fullName evidence="1">Uncharacterized protein</fullName>
    </submittedName>
</protein>
<proteinExistence type="predicted"/>
<accession>A0A0B7BMN0</accession>